<dbReference type="InterPro" id="IPR002562">
    <property type="entry name" value="3'-5'_exonuclease_dom"/>
</dbReference>
<feature type="non-terminal residue" evidence="3">
    <location>
        <position position="612"/>
    </location>
</feature>
<protein>
    <recommendedName>
        <fullName evidence="2">Uracil-DNA glycosylase-like domain-containing protein</fullName>
    </recommendedName>
</protein>
<dbReference type="CDD" id="cd10030">
    <property type="entry name" value="UDG-F4_TTUDGA_SPO1dp_like"/>
    <property type="match status" value="1"/>
</dbReference>
<dbReference type="SMART" id="SM00986">
    <property type="entry name" value="UDG"/>
    <property type="match status" value="1"/>
</dbReference>
<dbReference type="AlphaFoldDB" id="A0A0F9PY66"/>
<dbReference type="GO" id="GO:0006302">
    <property type="term" value="P:double-strand break repair"/>
    <property type="evidence" value="ECO:0007669"/>
    <property type="project" value="TreeGrafter"/>
</dbReference>
<accession>A0A0F9PY66</accession>
<dbReference type="SUPFAM" id="SSF53098">
    <property type="entry name" value="Ribonuclease H-like"/>
    <property type="match status" value="1"/>
</dbReference>
<sequence length="612" mass="67304">MKLVSLYGPDRRLAIEREEPLDVNPNCELCDLYNSARNVCLNADGEPGGALLIGEAPGKNEDISKRPFVGRVGNYLRGLVAKSWDGPVAFDNGVRCYPGREPPSVASIKACRGYLAQTIEEVQPKRVIALGGKAAHSLLGRKTKIMSVRRGYAWLWNDGAQPVPVFLVPHPSAALRNRFVRQEFEADLEWALTCDEPALPPWDEEVCVVETEADAMLANAELRAAKWISFDYETAGRQFDGEFTALVVGLCAYGSNRPWVWDHVSLENPATLAVLQRLLADPTVAKVGQYVKYDMLSTRCALGTVVNNIHGDTRLWRKLMDPEADAKLYVMQELVGMGGSKDEVTAALAKGMRAVNKALKDGPAHEGPTLLDGMPPAIDAAIRLGGDPKRYQYSFLPWATLVRYVALDAVSTARLSEKFEAELAVEEPGLPRIWNKIVRPCISALERVENWGIAMDADAIRHVQTHFGAKVEESRQRLAAYGNFNPNSPKQLGEFLYTKLGLPVSKLTKTGNASTDKEALEAIRGSHPVVDDVLAWRKYGKLKGTYADGLYDAIRGDGRIHGDVKPDGARSGRLSMSDPNLQNIPTDKEADGKMIRDCFIAPPDHLLLSCDF</sequence>
<dbReference type="Gene3D" id="3.40.470.10">
    <property type="entry name" value="Uracil-DNA glycosylase-like domain"/>
    <property type="match status" value="1"/>
</dbReference>
<dbReference type="InterPro" id="IPR002298">
    <property type="entry name" value="DNA_polymerase_A"/>
</dbReference>
<dbReference type="SMART" id="SM00987">
    <property type="entry name" value="UreE_C"/>
    <property type="match status" value="1"/>
</dbReference>
<dbReference type="Pfam" id="PF03167">
    <property type="entry name" value="UDG"/>
    <property type="match status" value="1"/>
</dbReference>
<dbReference type="InterPro" id="IPR012337">
    <property type="entry name" value="RNaseH-like_sf"/>
</dbReference>
<evidence type="ECO:0000259" key="2">
    <source>
        <dbReference type="SMART" id="SM00986"/>
    </source>
</evidence>
<comment type="caution">
    <text evidence="3">The sequence shown here is derived from an EMBL/GenBank/DDBJ whole genome shotgun (WGS) entry which is preliminary data.</text>
</comment>
<dbReference type="InterPro" id="IPR005122">
    <property type="entry name" value="Uracil-DNA_glycosylase-like"/>
</dbReference>
<evidence type="ECO:0000256" key="1">
    <source>
        <dbReference type="ARBA" id="ARBA00022705"/>
    </source>
</evidence>
<dbReference type="Gene3D" id="1.20.1060.10">
    <property type="entry name" value="Taq DNA Polymerase, Chain T, domain 4"/>
    <property type="match status" value="1"/>
</dbReference>
<evidence type="ECO:0000313" key="3">
    <source>
        <dbReference type="EMBL" id="KKN36595.1"/>
    </source>
</evidence>
<dbReference type="PANTHER" id="PTHR10133">
    <property type="entry name" value="DNA POLYMERASE I"/>
    <property type="match status" value="1"/>
</dbReference>
<dbReference type="InterPro" id="IPR043502">
    <property type="entry name" value="DNA/RNA_pol_sf"/>
</dbReference>
<dbReference type="Pfam" id="PF00476">
    <property type="entry name" value="DNA_pol_A"/>
    <property type="match status" value="1"/>
</dbReference>
<dbReference type="SUPFAM" id="SSF52141">
    <property type="entry name" value="Uracil-DNA glycosylase-like"/>
    <property type="match status" value="1"/>
</dbReference>
<name>A0A0F9PY66_9ZZZZ</name>
<organism evidence="3">
    <name type="scientific">marine sediment metagenome</name>
    <dbReference type="NCBI Taxonomy" id="412755"/>
    <lineage>
        <taxon>unclassified sequences</taxon>
        <taxon>metagenomes</taxon>
        <taxon>ecological metagenomes</taxon>
    </lineage>
</organism>
<dbReference type="GO" id="GO:0003677">
    <property type="term" value="F:DNA binding"/>
    <property type="evidence" value="ECO:0007669"/>
    <property type="project" value="InterPro"/>
</dbReference>
<dbReference type="GO" id="GO:0008408">
    <property type="term" value="F:3'-5' exonuclease activity"/>
    <property type="evidence" value="ECO:0007669"/>
    <property type="project" value="InterPro"/>
</dbReference>
<proteinExistence type="predicted"/>
<dbReference type="InterPro" id="IPR001098">
    <property type="entry name" value="DNA-dir_DNA_pol_A_palm_dom"/>
</dbReference>
<dbReference type="SUPFAM" id="SSF56672">
    <property type="entry name" value="DNA/RNA polymerases"/>
    <property type="match status" value="1"/>
</dbReference>
<dbReference type="GO" id="GO:0006261">
    <property type="term" value="P:DNA-templated DNA replication"/>
    <property type="evidence" value="ECO:0007669"/>
    <property type="project" value="InterPro"/>
</dbReference>
<dbReference type="GO" id="GO:0003887">
    <property type="term" value="F:DNA-directed DNA polymerase activity"/>
    <property type="evidence" value="ECO:0007669"/>
    <property type="project" value="InterPro"/>
</dbReference>
<keyword evidence="1" id="KW-0235">DNA replication</keyword>
<gene>
    <name evidence="3" type="ORF">LCGC14_0772230</name>
</gene>
<dbReference type="Gene3D" id="3.30.70.370">
    <property type="match status" value="1"/>
</dbReference>
<dbReference type="InterPro" id="IPR036397">
    <property type="entry name" value="RNaseH_sf"/>
</dbReference>
<reference evidence="3" key="1">
    <citation type="journal article" date="2015" name="Nature">
        <title>Complex archaea that bridge the gap between prokaryotes and eukaryotes.</title>
        <authorList>
            <person name="Spang A."/>
            <person name="Saw J.H."/>
            <person name="Jorgensen S.L."/>
            <person name="Zaremba-Niedzwiedzka K."/>
            <person name="Martijn J."/>
            <person name="Lind A.E."/>
            <person name="van Eijk R."/>
            <person name="Schleper C."/>
            <person name="Guy L."/>
            <person name="Ettema T.J."/>
        </authorList>
    </citation>
    <scope>NUCLEOTIDE SEQUENCE</scope>
</reference>
<dbReference type="InterPro" id="IPR036895">
    <property type="entry name" value="Uracil-DNA_glycosylase-like_sf"/>
</dbReference>
<dbReference type="Pfam" id="PF01612">
    <property type="entry name" value="DNA_pol_A_exo1"/>
    <property type="match status" value="1"/>
</dbReference>
<dbReference type="Gene3D" id="3.30.420.10">
    <property type="entry name" value="Ribonuclease H-like superfamily/Ribonuclease H"/>
    <property type="match status" value="1"/>
</dbReference>
<dbReference type="EMBL" id="LAZR01001956">
    <property type="protein sequence ID" value="KKN36595.1"/>
    <property type="molecule type" value="Genomic_DNA"/>
</dbReference>
<feature type="domain" description="Uracil-DNA glycosylase-like" evidence="2">
    <location>
        <begin position="42"/>
        <end position="189"/>
    </location>
</feature>
<dbReference type="PANTHER" id="PTHR10133:SF27">
    <property type="entry name" value="DNA POLYMERASE NU"/>
    <property type="match status" value="1"/>
</dbReference>